<keyword evidence="12" id="KW-0812">Transmembrane</keyword>
<dbReference type="InterPro" id="IPR001881">
    <property type="entry name" value="EGF-like_Ca-bd_dom"/>
</dbReference>
<keyword evidence="16" id="KW-1185">Reference proteome</keyword>
<dbReference type="InterPro" id="IPR008271">
    <property type="entry name" value="Ser/Thr_kinase_AS"/>
</dbReference>
<dbReference type="InterPro" id="IPR011009">
    <property type="entry name" value="Kinase-like_dom_sf"/>
</dbReference>
<dbReference type="SUPFAM" id="SSF57196">
    <property type="entry name" value="EGF/Laminin"/>
    <property type="match status" value="1"/>
</dbReference>
<dbReference type="Gene3D" id="2.10.25.10">
    <property type="entry name" value="Laminin"/>
    <property type="match status" value="1"/>
</dbReference>
<evidence type="ECO:0000256" key="2">
    <source>
        <dbReference type="ARBA" id="ARBA00022527"/>
    </source>
</evidence>
<dbReference type="AlphaFoldDB" id="A0A9Q0HN92"/>
<evidence type="ECO:0000256" key="5">
    <source>
        <dbReference type="ARBA" id="ARBA00022729"/>
    </source>
</evidence>
<reference evidence="15" key="1">
    <citation type="journal article" date="2022" name="Cell">
        <title>Repeat-based holocentromeres influence genome architecture and karyotype evolution.</title>
        <authorList>
            <person name="Hofstatter P.G."/>
            <person name="Thangavel G."/>
            <person name="Lux T."/>
            <person name="Neumann P."/>
            <person name="Vondrak T."/>
            <person name="Novak P."/>
            <person name="Zhang M."/>
            <person name="Costa L."/>
            <person name="Castellani M."/>
            <person name="Scott A."/>
            <person name="Toegelov H."/>
            <person name="Fuchs J."/>
            <person name="Mata-Sucre Y."/>
            <person name="Dias Y."/>
            <person name="Vanzela A.L.L."/>
            <person name="Huettel B."/>
            <person name="Almeida C.C.S."/>
            <person name="Simkova H."/>
            <person name="Souza G."/>
            <person name="Pedrosa-Harand A."/>
            <person name="Macas J."/>
            <person name="Mayer K.F.X."/>
            <person name="Houben A."/>
            <person name="Marques A."/>
        </authorList>
    </citation>
    <scope>NUCLEOTIDE SEQUENCE</scope>
    <source>
        <strain evidence="15">RhyBre1mFocal</strain>
    </source>
</reference>
<dbReference type="GO" id="GO:0005886">
    <property type="term" value="C:plasma membrane"/>
    <property type="evidence" value="ECO:0007669"/>
    <property type="project" value="TreeGrafter"/>
</dbReference>
<dbReference type="InterPro" id="IPR009030">
    <property type="entry name" value="Growth_fac_rcpt_cys_sf"/>
</dbReference>
<dbReference type="GO" id="GO:0004674">
    <property type="term" value="F:protein serine/threonine kinase activity"/>
    <property type="evidence" value="ECO:0007669"/>
    <property type="project" value="UniProtKB-KW"/>
</dbReference>
<dbReference type="SMART" id="SM00179">
    <property type="entry name" value="EGF_CA"/>
    <property type="match status" value="1"/>
</dbReference>
<keyword evidence="2" id="KW-0723">Serine/threonine-protein kinase</keyword>
<keyword evidence="7" id="KW-0547">Nucleotide-binding</keyword>
<evidence type="ECO:0000256" key="9">
    <source>
        <dbReference type="ARBA" id="ARBA00023157"/>
    </source>
</evidence>
<evidence type="ECO:0000256" key="3">
    <source>
        <dbReference type="ARBA" id="ARBA00022536"/>
    </source>
</evidence>
<dbReference type="InterPro" id="IPR000152">
    <property type="entry name" value="EGF-type_Asp/Asn_hydroxyl_site"/>
</dbReference>
<dbReference type="InterPro" id="IPR049883">
    <property type="entry name" value="NOTCH1_EGF-like"/>
</dbReference>
<evidence type="ECO:0000259" key="13">
    <source>
        <dbReference type="PROSITE" id="PS50011"/>
    </source>
</evidence>
<dbReference type="GO" id="GO:0005524">
    <property type="term" value="F:ATP binding"/>
    <property type="evidence" value="ECO:0007669"/>
    <property type="project" value="UniProtKB-KW"/>
</dbReference>
<evidence type="ECO:0000313" key="16">
    <source>
        <dbReference type="Proteomes" id="UP001151287"/>
    </source>
</evidence>
<keyword evidence="6" id="KW-0677">Repeat</keyword>
<dbReference type="Gene3D" id="3.30.200.20">
    <property type="entry name" value="Phosphorylase Kinase, domain 1"/>
    <property type="match status" value="1"/>
</dbReference>
<evidence type="ECO:0000256" key="4">
    <source>
        <dbReference type="ARBA" id="ARBA00022679"/>
    </source>
</evidence>
<protein>
    <recommendedName>
        <fullName evidence="17">Protein kinase domain-containing protein</fullName>
    </recommendedName>
</protein>
<dbReference type="PROSITE" id="PS00108">
    <property type="entry name" value="PROTEIN_KINASE_ST"/>
    <property type="match status" value="1"/>
</dbReference>
<keyword evidence="3 11" id="KW-0245">EGF-like domain</keyword>
<dbReference type="InterPro" id="IPR001245">
    <property type="entry name" value="Ser-Thr/Tyr_kinase_cat_dom"/>
</dbReference>
<feature type="transmembrane region" description="Helical" evidence="12">
    <location>
        <begin position="12"/>
        <end position="33"/>
    </location>
</feature>
<dbReference type="EMBL" id="JAMQYH010000004">
    <property type="protein sequence ID" value="KAJ1691948.1"/>
    <property type="molecule type" value="Genomic_DNA"/>
</dbReference>
<feature type="transmembrane region" description="Helical" evidence="12">
    <location>
        <begin position="368"/>
        <end position="391"/>
    </location>
</feature>
<comment type="caution">
    <text evidence="15">The sequence shown here is derived from an EMBL/GenBank/DDBJ whole genome shotgun (WGS) entry which is preliminary data.</text>
</comment>
<evidence type="ECO:0000256" key="12">
    <source>
        <dbReference type="SAM" id="Phobius"/>
    </source>
</evidence>
<dbReference type="InterPro" id="IPR000742">
    <property type="entry name" value="EGF"/>
</dbReference>
<evidence type="ECO:0008006" key="17">
    <source>
        <dbReference type="Google" id="ProtNLM"/>
    </source>
</evidence>
<dbReference type="PROSITE" id="PS50011">
    <property type="entry name" value="PROTEIN_KINASE_DOM"/>
    <property type="match status" value="1"/>
</dbReference>
<dbReference type="Pfam" id="PF07714">
    <property type="entry name" value="PK_Tyr_Ser-Thr"/>
    <property type="match status" value="1"/>
</dbReference>
<dbReference type="Pfam" id="PF13947">
    <property type="entry name" value="GUB_WAK_bind"/>
    <property type="match status" value="1"/>
</dbReference>
<dbReference type="Gene3D" id="1.10.510.10">
    <property type="entry name" value="Transferase(Phosphotransferase) domain 1"/>
    <property type="match status" value="1"/>
</dbReference>
<dbReference type="InterPro" id="IPR025287">
    <property type="entry name" value="WAK_GUB"/>
</dbReference>
<dbReference type="GO" id="GO:0005509">
    <property type="term" value="F:calcium ion binding"/>
    <property type="evidence" value="ECO:0007669"/>
    <property type="project" value="InterPro"/>
</dbReference>
<evidence type="ECO:0000259" key="14">
    <source>
        <dbReference type="PROSITE" id="PS50026"/>
    </source>
</evidence>
<dbReference type="PANTHER" id="PTHR27005">
    <property type="entry name" value="WALL-ASSOCIATED RECEPTOR KINASE-LIKE 21"/>
    <property type="match status" value="1"/>
</dbReference>
<evidence type="ECO:0000256" key="11">
    <source>
        <dbReference type="PROSITE-ProRule" id="PRU00076"/>
    </source>
</evidence>
<evidence type="ECO:0000256" key="8">
    <source>
        <dbReference type="ARBA" id="ARBA00022840"/>
    </source>
</evidence>
<dbReference type="Pfam" id="PF07645">
    <property type="entry name" value="EGF_CA"/>
    <property type="match status" value="1"/>
</dbReference>
<dbReference type="PROSITE" id="PS00010">
    <property type="entry name" value="ASX_HYDROXYL"/>
    <property type="match status" value="1"/>
</dbReference>
<feature type="domain" description="Protein kinase" evidence="13">
    <location>
        <begin position="432"/>
        <end position="711"/>
    </location>
</feature>
<dbReference type="CDD" id="cd00054">
    <property type="entry name" value="EGF_CA"/>
    <property type="match status" value="1"/>
</dbReference>
<keyword evidence="12" id="KW-0472">Membrane</keyword>
<evidence type="ECO:0000256" key="7">
    <source>
        <dbReference type="ARBA" id="ARBA00022741"/>
    </source>
</evidence>
<evidence type="ECO:0000256" key="1">
    <source>
        <dbReference type="ARBA" id="ARBA00004479"/>
    </source>
</evidence>
<comment type="subcellular location">
    <subcellularLocation>
        <location evidence="1">Membrane</location>
        <topology evidence="1">Single-pass type I membrane protein</topology>
    </subcellularLocation>
</comment>
<dbReference type="FunFam" id="3.30.200.20:FF:000337">
    <property type="entry name" value="Wall-associated receptor kinase 3"/>
    <property type="match status" value="1"/>
</dbReference>
<dbReference type="InterPro" id="IPR018097">
    <property type="entry name" value="EGF_Ca-bd_CS"/>
</dbReference>
<keyword evidence="2" id="KW-0418">Kinase</keyword>
<dbReference type="PROSITE" id="PS01187">
    <property type="entry name" value="EGF_CA"/>
    <property type="match status" value="1"/>
</dbReference>
<dbReference type="PROSITE" id="PS50026">
    <property type="entry name" value="EGF_3"/>
    <property type="match status" value="1"/>
</dbReference>
<dbReference type="InterPro" id="IPR000719">
    <property type="entry name" value="Prot_kinase_dom"/>
</dbReference>
<evidence type="ECO:0000256" key="6">
    <source>
        <dbReference type="ARBA" id="ARBA00022737"/>
    </source>
</evidence>
<organism evidence="15 16">
    <name type="scientific">Rhynchospora breviuscula</name>
    <dbReference type="NCBI Taxonomy" id="2022672"/>
    <lineage>
        <taxon>Eukaryota</taxon>
        <taxon>Viridiplantae</taxon>
        <taxon>Streptophyta</taxon>
        <taxon>Embryophyta</taxon>
        <taxon>Tracheophyta</taxon>
        <taxon>Spermatophyta</taxon>
        <taxon>Magnoliopsida</taxon>
        <taxon>Liliopsida</taxon>
        <taxon>Poales</taxon>
        <taxon>Cyperaceae</taxon>
        <taxon>Cyperoideae</taxon>
        <taxon>Rhynchosporeae</taxon>
        <taxon>Rhynchospora</taxon>
    </lineage>
</organism>
<accession>A0A9Q0HN92</accession>
<dbReference type="SMART" id="SM00181">
    <property type="entry name" value="EGF"/>
    <property type="match status" value="2"/>
</dbReference>
<proteinExistence type="predicted"/>
<keyword evidence="10" id="KW-0325">Glycoprotein</keyword>
<dbReference type="PANTHER" id="PTHR27005:SF59">
    <property type="entry name" value="OS12G0615300 PROTEIN"/>
    <property type="match status" value="1"/>
</dbReference>
<dbReference type="GO" id="GO:0007166">
    <property type="term" value="P:cell surface receptor signaling pathway"/>
    <property type="evidence" value="ECO:0007669"/>
    <property type="project" value="InterPro"/>
</dbReference>
<feature type="domain" description="EGF-like" evidence="14">
    <location>
        <begin position="317"/>
        <end position="351"/>
    </location>
</feature>
<dbReference type="FunFam" id="1.10.510.10:FF:000084">
    <property type="entry name" value="Wall-associated receptor kinase 2"/>
    <property type="match status" value="1"/>
</dbReference>
<evidence type="ECO:0000313" key="15">
    <source>
        <dbReference type="EMBL" id="KAJ1691948.1"/>
    </source>
</evidence>
<dbReference type="GO" id="GO:0030247">
    <property type="term" value="F:polysaccharide binding"/>
    <property type="evidence" value="ECO:0007669"/>
    <property type="project" value="InterPro"/>
</dbReference>
<dbReference type="InterPro" id="IPR045274">
    <property type="entry name" value="WAK-like"/>
</dbReference>
<keyword evidence="4" id="KW-0808">Transferase</keyword>
<keyword evidence="8" id="KW-0067">ATP-binding</keyword>
<keyword evidence="12" id="KW-1133">Transmembrane helix</keyword>
<evidence type="ECO:0000256" key="10">
    <source>
        <dbReference type="ARBA" id="ARBA00023180"/>
    </source>
</evidence>
<dbReference type="Proteomes" id="UP001151287">
    <property type="component" value="Unassembled WGS sequence"/>
</dbReference>
<dbReference type="SMART" id="SM00220">
    <property type="entry name" value="S_TKc"/>
    <property type="match status" value="1"/>
</dbReference>
<keyword evidence="5" id="KW-0732">Signal</keyword>
<dbReference type="OrthoDB" id="593082at2759"/>
<keyword evidence="9" id="KW-1015">Disulfide bond</keyword>
<name>A0A9Q0HN92_9POAL</name>
<gene>
    <name evidence="15" type="ORF">LUZ63_016103</name>
</gene>
<dbReference type="SUPFAM" id="SSF56112">
    <property type="entry name" value="Protein kinase-like (PK-like)"/>
    <property type="match status" value="1"/>
</dbReference>
<sequence>MASVRQLQLDSFLNTSTLICFFMLTTLATSTTMNSSMSLPGCPDKCGKITIPYPFGIGIGCHRIGFNITCDLSTTSPRAFLFLGSDPLYNVELMDINITSGEARAYQKIDYKCYNEQNNTITSNTAVMDLTFSPSYLLSNRRNKFTAIGCYTLANIASIVPLEKDTASVRSGCVSYCGNLNGTTGDGGPCNGLGCCQTAIPAGLNYYEVNWGYNISDGWRFNPCNYAVLVEEDWYKFQVRDLSGLDFYERNENGVPVVVDWAIRDNGTCQHGVEISPNPACLSNRSSCQNISNGEGYLCQCLPGYEGSPYIPGGCIDIDECNITDKNPCSGICTNTDGNFTCSCPKGTHGNPYGKDGICIKNPENFPYPARVAISTILGVAAFLGLCLLVASHIQQKRHMKEREEYEKYYQMMDNHLRVFTRKQIENATSNFSESNVLGAGGQGNVYKGLLENNQVVAIKKAREVEETQRGEFVNEIILLSQINHKNIVRLLGCCLEVKIPMLVYEFVPNGTLFYLLHRNKTRPISLGARLKIALESAVALDYLHSSISRTIIHGDVKSANILLDTDYTAKVSDFGASSVVPVDEIVELVHYSVGYLDPECMYTQIITKNSDVYSFGVVILELITRKKAVYLDEKGDKQPLSTGFLSKARKNKHRAMFDVEIVTNDEKVMGVLDKICDIAVQCLSPKGEDRPTMWQVVEELQKLVRFHNSLESWQHDPQKTESLLVETKLCSLSDESDFNSTKYCTSELEIDTGARR</sequence>
<dbReference type="SUPFAM" id="SSF57184">
    <property type="entry name" value="Growth factor receptor domain"/>
    <property type="match status" value="1"/>
</dbReference>
<comment type="caution">
    <text evidence="11">Lacks conserved residue(s) required for the propagation of feature annotation.</text>
</comment>